<gene>
    <name evidence="3" type="ORF">CHX27_08650</name>
</gene>
<feature type="transmembrane region" description="Helical" evidence="1">
    <location>
        <begin position="616"/>
        <end position="635"/>
    </location>
</feature>
<accession>A0A255ZQZ5</accession>
<dbReference type="AlphaFoldDB" id="A0A255ZQZ5"/>
<organism evidence="3 4">
    <name type="scientific">Flavobacterium aurantiibacter</name>
    <dbReference type="NCBI Taxonomy" id="2023067"/>
    <lineage>
        <taxon>Bacteria</taxon>
        <taxon>Pseudomonadati</taxon>
        <taxon>Bacteroidota</taxon>
        <taxon>Flavobacteriia</taxon>
        <taxon>Flavobacteriales</taxon>
        <taxon>Flavobacteriaceae</taxon>
        <taxon>Flavobacterium</taxon>
    </lineage>
</organism>
<dbReference type="PANTHER" id="PTHR37464:SF1">
    <property type="entry name" value="BLL2463 PROTEIN"/>
    <property type="match status" value="1"/>
</dbReference>
<dbReference type="InterPro" id="IPR011933">
    <property type="entry name" value="Double_TM_dom"/>
</dbReference>
<protein>
    <recommendedName>
        <fullName evidence="2">Aerotolerance regulator N-terminal domain-containing protein</fullName>
    </recommendedName>
</protein>
<dbReference type="Pfam" id="PF07584">
    <property type="entry name" value="BatA"/>
    <property type="match status" value="1"/>
</dbReference>
<dbReference type="InterPro" id="IPR029062">
    <property type="entry name" value="Class_I_gatase-like"/>
</dbReference>
<evidence type="ECO:0000256" key="1">
    <source>
        <dbReference type="SAM" id="Phobius"/>
    </source>
</evidence>
<keyword evidence="1" id="KW-0812">Transmembrane</keyword>
<keyword evidence="4" id="KW-1185">Reference proteome</keyword>
<comment type="caution">
    <text evidence="3">The sequence shown here is derived from an EMBL/GenBank/DDBJ whole genome shotgun (WGS) entry which is preliminary data.</text>
</comment>
<reference evidence="3 4" key="1">
    <citation type="submission" date="2017-07" db="EMBL/GenBank/DDBJ databases">
        <title>Flavobacterium cyanobacteriorum sp. nov., isolated from cyanobacterial aggregates in a eutrophic lake.</title>
        <authorList>
            <person name="Cai H."/>
        </authorList>
    </citation>
    <scope>NUCLEOTIDE SEQUENCE [LARGE SCALE GENOMIC DNA]</scope>
    <source>
        <strain evidence="3 4">TH167</strain>
    </source>
</reference>
<keyword evidence="1" id="KW-0472">Membrane</keyword>
<evidence type="ECO:0000259" key="2">
    <source>
        <dbReference type="Pfam" id="PF07584"/>
    </source>
</evidence>
<dbReference type="SUPFAM" id="SSF52317">
    <property type="entry name" value="Class I glutamine amidotransferase-like"/>
    <property type="match status" value="1"/>
</dbReference>
<proteinExistence type="predicted"/>
<dbReference type="PANTHER" id="PTHR37464">
    <property type="entry name" value="BLL2463 PROTEIN"/>
    <property type="match status" value="1"/>
</dbReference>
<dbReference type="Proteomes" id="UP000216035">
    <property type="component" value="Unassembled WGS sequence"/>
</dbReference>
<dbReference type="EMBL" id="NOXX01000197">
    <property type="protein sequence ID" value="OYQ43841.1"/>
    <property type="molecule type" value="Genomic_DNA"/>
</dbReference>
<sequence length="640" mass="71918">MSFKHPEFLYFLGFLIVPILVHLFQLRRFKKYYFTNVKLLQELSIQTRKSSTLKKYLLLASRLLLLSFLIFAFAQPYFENENTQAADNELVLIVDNSFSNGAETKKGSVLEYNIAAILSALDENRKISLITNDEAYFNTDIKTIRKEVQKITTSALPFDLNAAISRSADEVKGAKDIVVFTDGLSELKSPKTDGNQQLYFHIPKIESEQNIAITNVELTETQEDFYKIAIDLQKFGEGEASTALQVYNGNLAVAKSVVKLNANTQRVSITLPKLPFSGYVQITDNALAYDNNFYFEIAAPQKFKVLLVGETERNVSLRKIFGTTEFDLTETDIRGLDYAVIGKQQLIILNEIPEFTPTLVANLLEAVENGVNLSIVPRETLSVDAYKVILEKLQLSATVSSKSKKLVTGITFESELFQGVFEKKIDNFQYPFANPSFTISGRTLPLLTFADGSAFLQAVKLGQGHVFLFNAGLSSPNSNFYQSPLVVVTFDRMATGNNSAGMQQFEIFGEQEKIVDLNLETDQVAHILNRAEKSYDFIPKQRINGKKLYLNFGEAPTVAGNYDLLFEGKAIDKMSFNYKRNESDVSARFDIPAAAKEIDSFEQLLSEFSAARDNSGFWRTLALLAFLFLICEILIQKFVK</sequence>
<keyword evidence="1" id="KW-1133">Transmembrane helix</keyword>
<dbReference type="NCBIfam" id="TIGR02226">
    <property type="entry name" value="two_anch"/>
    <property type="match status" value="1"/>
</dbReference>
<feature type="domain" description="Aerotolerance regulator N-terminal" evidence="2">
    <location>
        <begin position="1"/>
        <end position="76"/>
    </location>
</feature>
<evidence type="ECO:0000313" key="3">
    <source>
        <dbReference type="EMBL" id="OYQ43841.1"/>
    </source>
</evidence>
<feature type="transmembrane region" description="Helical" evidence="1">
    <location>
        <begin position="56"/>
        <end position="78"/>
    </location>
</feature>
<name>A0A255ZQZ5_9FLAO</name>
<dbReference type="InterPro" id="IPR024163">
    <property type="entry name" value="Aerotolerance_reg_N"/>
</dbReference>
<evidence type="ECO:0000313" key="4">
    <source>
        <dbReference type="Proteomes" id="UP000216035"/>
    </source>
</evidence>
<feature type="transmembrane region" description="Helical" evidence="1">
    <location>
        <begin position="6"/>
        <end position="24"/>
    </location>
</feature>